<organism evidence="1 2">
    <name type="scientific">Armillaria tabescens</name>
    <name type="common">Ringless honey mushroom</name>
    <name type="synonym">Agaricus tabescens</name>
    <dbReference type="NCBI Taxonomy" id="1929756"/>
    <lineage>
        <taxon>Eukaryota</taxon>
        <taxon>Fungi</taxon>
        <taxon>Dikarya</taxon>
        <taxon>Basidiomycota</taxon>
        <taxon>Agaricomycotina</taxon>
        <taxon>Agaricomycetes</taxon>
        <taxon>Agaricomycetidae</taxon>
        <taxon>Agaricales</taxon>
        <taxon>Marasmiineae</taxon>
        <taxon>Physalacriaceae</taxon>
        <taxon>Desarmillaria</taxon>
    </lineage>
</organism>
<dbReference type="EMBL" id="JAUEPS010000016">
    <property type="protein sequence ID" value="KAK0458921.1"/>
    <property type="molecule type" value="Genomic_DNA"/>
</dbReference>
<dbReference type="GeneID" id="85353140"/>
<sequence length="123" mass="13697">MAIANDACAVATVATAFLLDPTPLARTAGNLNEGYPEQEALGMSNYAPEGRESQLTRRNLVSSEATEHHFRSKVFSDVKKHAHRTQHDITWVEHSQRKLMREKHMINTKPNGQEAATCEPDGE</sequence>
<dbReference type="RefSeq" id="XP_060331171.1">
    <property type="nucleotide sequence ID" value="XM_060469592.1"/>
</dbReference>
<keyword evidence="2" id="KW-1185">Reference proteome</keyword>
<evidence type="ECO:0000313" key="1">
    <source>
        <dbReference type="EMBL" id="KAK0458921.1"/>
    </source>
</evidence>
<comment type="caution">
    <text evidence="1">The sequence shown here is derived from an EMBL/GenBank/DDBJ whole genome shotgun (WGS) entry which is preliminary data.</text>
</comment>
<name>A0AA39KFH5_ARMTA</name>
<accession>A0AA39KFH5</accession>
<evidence type="ECO:0000313" key="2">
    <source>
        <dbReference type="Proteomes" id="UP001175211"/>
    </source>
</evidence>
<proteinExistence type="predicted"/>
<reference evidence="1" key="1">
    <citation type="submission" date="2023-06" db="EMBL/GenBank/DDBJ databases">
        <authorList>
            <consortium name="Lawrence Berkeley National Laboratory"/>
            <person name="Ahrendt S."/>
            <person name="Sahu N."/>
            <person name="Indic B."/>
            <person name="Wong-Bajracharya J."/>
            <person name="Merenyi Z."/>
            <person name="Ke H.-M."/>
            <person name="Monk M."/>
            <person name="Kocsube S."/>
            <person name="Drula E."/>
            <person name="Lipzen A."/>
            <person name="Balint B."/>
            <person name="Henrissat B."/>
            <person name="Andreopoulos B."/>
            <person name="Martin F.M."/>
            <person name="Harder C.B."/>
            <person name="Rigling D."/>
            <person name="Ford K.L."/>
            <person name="Foster G.D."/>
            <person name="Pangilinan J."/>
            <person name="Papanicolaou A."/>
            <person name="Barry K."/>
            <person name="LaButti K."/>
            <person name="Viragh M."/>
            <person name="Koriabine M."/>
            <person name="Yan M."/>
            <person name="Riley R."/>
            <person name="Champramary S."/>
            <person name="Plett K.L."/>
            <person name="Tsai I.J."/>
            <person name="Slot J."/>
            <person name="Sipos G."/>
            <person name="Plett J."/>
            <person name="Nagy L.G."/>
            <person name="Grigoriev I.V."/>
        </authorList>
    </citation>
    <scope>NUCLEOTIDE SEQUENCE</scope>
    <source>
        <strain evidence="1">CCBAS 213</strain>
    </source>
</reference>
<dbReference type="AlphaFoldDB" id="A0AA39KFH5"/>
<protein>
    <submittedName>
        <fullName evidence="1">Uncharacterized protein</fullName>
    </submittedName>
</protein>
<gene>
    <name evidence="1" type="ORF">EV420DRAFT_1479578</name>
</gene>
<dbReference type="Proteomes" id="UP001175211">
    <property type="component" value="Unassembled WGS sequence"/>
</dbReference>